<evidence type="ECO:0000256" key="9">
    <source>
        <dbReference type="RuleBase" id="RU004016"/>
    </source>
</evidence>
<proteinExistence type="inferred from homology"/>
<keyword evidence="11" id="KW-0472">Membrane</keyword>
<comment type="similarity">
    <text evidence="1 9">Belongs to the peptidase S11 family.</text>
</comment>
<feature type="domain" description="Peptidase S11 D-alanyl-D-alanine carboxypeptidase A N-terminal" evidence="12">
    <location>
        <begin position="48"/>
        <end position="272"/>
    </location>
</feature>
<feature type="active site" evidence="7">
    <location>
        <position position="140"/>
    </location>
</feature>
<evidence type="ECO:0000313" key="13">
    <source>
        <dbReference type="EMBL" id="HFK95750.1"/>
    </source>
</evidence>
<gene>
    <name evidence="13" type="ORF">ENS06_00315</name>
</gene>
<dbReference type="GO" id="GO:0009002">
    <property type="term" value="F:serine-type D-Ala-D-Ala carboxypeptidase activity"/>
    <property type="evidence" value="ECO:0007669"/>
    <property type="project" value="InterPro"/>
</dbReference>
<evidence type="ECO:0000256" key="3">
    <source>
        <dbReference type="ARBA" id="ARBA00022801"/>
    </source>
</evidence>
<reference evidence="13" key="1">
    <citation type="journal article" date="2020" name="mSystems">
        <title>Genome- and Community-Level Interaction Insights into Carbon Utilization and Element Cycling Functions of Hydrothermarchaeota in Hydrothermal Sediment.</title>
        <authorList>
            <person name="Zhou Z."/>
            <person name="Liu Y."/>
            <person name="Xu W."/>
            <person name="Pan J."/>
            <person name="Luo Z.H."/>
            <person name="Li M."/>
        </authorList>
    </citation>
    <scope>NUCLEOTIDE SEQUENCE [LARGE SCALE GENOMIC DNA]</scope>
    <source>
        <strain evidence="13">SpSt-456</strain>
    </source>
</reference>
<feature type="active site" description="Proton acceptor" evidence="7">
    <location>
        <position position="83"/>
    </location>
</feature>
<dbReference type="InterPro" id="IPR018044">
    <property type="entry name" value="Peptidase_S11"/>
</dbReference>
<feature type="binding site" evidence="8">
    <location>
        <position position="242"/>
    </location>
    <ligand>
        <name>substrate</name>
    </ligand>
</feature>
<dbReference type="AlphaFoldDB" id="A0A832A3Z5"/>
<organism evidence="13">
    <name type="scientific">Desulfacinum infernum</name>
    <dbReference type="NCBI Taxonomy" id="35837"/>
    <lineage>
        <taxon>Bacteria</taxon>
        <taxon>Pseudomonadati</taxon>
        <taxon>Thermodesulfobacteriota</taxon>
        <taxon>Syntrophobacteria</taxon>
        <taxon>Syntrophobacterales</taxon>
        <taxon>Syntrophobacteraceae</taxon>
        <taxon>Desulfacinum</taxon>
    </lineage>
</organism>
<feature type="transmembrane region" description="Helical" evidence="11">
    <location>
        <begin position="21"/>
        <end position="43"/>
    </location>
</feature>
<dbReference type="PANTHER" id="PTHR21581">
    <property type="entry name" value="D-ALANYL-D-ALANINE CARBOXYPEPTIDASE"/>
    <property type="match status" value="1"/>
</dbReference>
<feature type="compositionally biased region" description="Low complexity" evidence="10">
    <location>
        <begin position="334"/>
        <end position="353"/>
    </location>
</feature>
<evidence type="ECO:0000256" key="5">
    <source>
        <dbReference type="ARBA" id="ARBA00022984"/>
    </source>
</evidence>
<dbReference type="GO" id="GO:0009252">
    <property type="term" value="P:peptidoglycan biosynthetic process"/>
    <property type="evidence" value="ECO:0007669"/>
    <property type="project" value="UniProtKB-KW"/>
</dbReference>
<keyword evidence="5" id="KW-0573">Peptidoglycan synthesis</keyword>
<dbReference type="InterPro" id="IPR012338">
    <property type="entry name" value="Beta-lactam/transpept-like"/>
</dbReference>
<evidence type="ECO:0000256" key="8">
    <source>
        <dbReference type="PIRSR" id="PIRSR618044-2"/>
    </source>
</evidence>
<evidence type="ECO:0000256" key="11">
    <source>
        <dbReference type="SAM" id="Phobius"/>
    </source>
</evidence>
<sequence>MLSRSSGPKRKDAGSKEERLVWMKAFTVLGVFVAVCCVFPFGASPAIPIHVQARSAMLIDLTDGQVLYEQDVDTPIPPASLTKVLTLYLVYEAIEEGRLSPEEMVTVSSRAAARGGSRMGLRAGEKVPVAELIKGMAVASGNDACVAIAEHLCGSVEQFVWLMNRKAAELGMHRTVFRTADGLPAEGQVTTARDMAKLAAAYLRRFPYALSVHSMQSYTYRRSTHRNANRLLGTCPGVDGLKTGFVCASGYNFIATAHRGDHRLVAVLLGARSPGVRAAETTKLINQGYASLNIETPPIYAGMKAQPDQRTRMESKAGGRSKVSLEKSAKKPTKTAVAPATVPKAVKVASSKTGHGSAGTAAGKTKPSVGSTPAAQTPAKTAAAQKTVTKALPPASGQTAAKGGKKATVSGGMTSEAAAQTVAKTVSKKGKTPAATAQNVPEKKLQASKNPPPSEAPSGKKKQTAAKAQKSTSPEKQKVVPPPAARKTGTSPKPS</sequence>
<evidence type="ECO:0000259" key="12">
    <source>
        <dbReference type="Pfam" id="PF00768"/>
    </source>
</evidence>
<keyword evidence="3" id="KW-0378">Hydrolase</keyword>
<dbReference type="GO" id="GO:0008360">
    <property type="term" value="P:regulation of cell shape"/>
    <property type="evidence" value="ECO:0007669"/>
    <property type="project" value="UniProtKB-KW"/>
</dbReference>
<dbReference type="Gene3D" id="3.40.710.10">
    <property type="entry name" value="DD-peptidase/beta-lactamase superfamily"/>
    <property type="match status" value="1"/>
</dbReference>
<feature type="compositionally biased region" description="Basic and acidic residues" evidence="10">
    <location>
        <begin position="307"/>
        <end position="329"/>
    </location>
</feature>
<evidence type="ECO:0000256" key="2">
    <source>
        <dbReference type="ARBA" id="ARBA00022729"/>
    </source>
</evidence>
<keyword evidence="4" id="KW-0133">Cell shape</keyword>
<dbReference type="EMBL" id="DSTK01000004">
    <property type="protein sequence ID" value="HFK95750.1"/>
    <property type="molecule type" value="Genomic_DNA"/>
</dbReference>
<keyword evidence="2" id="KW-0732">Signal</keyword>
<dbReference type="PANTHER" id="PTHR21581:SF6">
    <property type="entry name" value="TRAFFICKING PROTEIN PARTICLE COMPLEX SUBUNIT 12"/>
    <property type="match status" value="1"/>
</dbReference>
<evidence type="ECO:0000256" key="10">
    <source>
        <dbReference type="SAM" id="MobiDB-lite"/>
    </source>
</evidence>
<feature type="compositionally biased region" description="Low complexity" evidence="10">
    <location>
        <begin position="372"/>
        <end position="391"/>
    </location>
</feature>
<evidence type="ECO:0000256" key="1">
    <source>
        <dbReference type="ARBA" id="ARBA00007164"/>
    </source>
</evidence>
<keyword evidence="11" id="KW-1133">Transmembrane helix</keyword>
<dbReference type="GO" id="GO:0071555">
    <property type="term" value="P:cell wall organization"/>
    <property type="evidence" value="ECO:0007669"/>
    <property type="project" value="UniProtKB-KW"/>
</dbReference>
<protein>
    <recommendedName>
        <fullName evidence="12">Peptidase S11 D-alanyl-D-alanine carboxypeptidase A N-terminal domain-containing protein</fullName>
    </recommendedName>
</protein>
<dbReference type="Pfam" id="PF00768">
    <property type="entry name" value="Peptidase_S11"/>
    <property type="match status" value="1"/>
</dbReference>
<evidence type="ECO:0000256" key="6">
    <source>
        <dbReference type="ARBA" id="ARBA00023316"/>
    </source>
</evidence>
<feature type="active site" description="Acyl-ester intermediate" evidence="7">
    <location>
        <position position="80"/>
    </location>
</feature>
<feature type="region of interest" description="Disordered" evidence="10">
    <location>
        <begin position="305"/>
        <end position="495"/>
    </location>
</feature>
<dbReference type="GO" id="GO:0006508">
    <property type="term" value="P:proteolysis"/>
    <property type="evidence" value="ECO:0007669"/>
    <property type="project" value="InterPro"/>
</dbReference>
<dbReference type="PRINTS" id="PR00725">
    <property type="entry name" value="DADACBPTASE1"/>
</dbReference>
<evidence type="ECO:0000256" key="4">
    <source>
        <dbReference type="ARBA" id="ARBA00022960"/>
    </source>
</evidence>
<dbReference type="InterPro" id="IPR001967">
    <property type="entry name" value="Peptidase_S11_N"/>
</dbReference>
<accession>A0A832A3Z5</accession>
<keyword evidence="6" id="KW-0961">Cell wall biogenesis/degradation</keyword>
<comment type="caution">
    <text evidence="13">The sequence shown here is derived from an EMBL/GenBank/DDBJ whole genome shotgun (WGS) entry which is preliminary data.</text>
</comment>
<evidence type="ECO:0000256" key="7">
    <source>
        <dbReference type="PIRSR" id="PIRSR618044-1"/>
    </source>
</evidence>
<name>A0A832A3Z5_9BACT</name>
<dbReference type="SUPFAM" id="SSF56601">
    <property type="entry name" value="beta-lactamase/transpeptidase-like"/>
    <property type="match status" value="1"/>
</dbReference>
<keyword evidence="11" id="KW-0812">Transmembrane</keyword>